<reference evidence="2" key="1">
    <citation type="journal article" date="2021" name="PeerJ">
        <title>Extensive microbial diversity within the chicken gut microbiome revealed by metagenomics and culture.</title>
        <authorList>
            <person name="Gilroy R."/>
            <person name="Ravi A."/>
            <person name="Getino M."/>
            <person name="Pursley I."/>
            <person name="Horton D.L."/>
            <person name="Alikhan N.F."/>
            <person name="Baker D."/>
            <person name="Gharbi K."/>
            <person name="Hall N."/>
            <person name="Watson M."/>
            <person name="Adriaenssens E.M."/>
            <person name="Foster-Nyarko E."/>
            <person name="Jarju S."/>
            <person name="Secka A."/>
            <person name="Antonio M."/>
            <person name="Oren A."/>
            <person name="Chaudhuri R.R."/>
            <person name="La Ragione R."/>
            <person name="Hildebrand F."/>
            <person name="Pallen M.J."/>
        </authorList>
    </citation>
    <scope>NUCLEOTIDE SEQUENCE</scope>
    <source>
        <strain evidence="2">CHK196-7946</strain>
    </source>
</reference>
<sequence length="337" mass="37887">MNKNIKRLLAGTGIVAGTVATAGIISYKITKKLVSIALDRGEEEPIVHDNGKEPDSPEMQHFRIERERAAEELENRGCKKVEITAHDGINLVGHWWECDGAERVVIAMHGWRSSWTRDFGLIADFFHQNKCHVLFAEQRGQNNSGGEYMGFGLTERYDCLEWIKWVNRQDIEELPIYLCGVSMGAATVLMTAGFELPSNVCGIIADCGYTSPHAIWKHVAEKGLNLRYDSMISAIAEDICRSKIQIGPKDYSCIDAMKVCKVPVLFIHGTDDDFVPVEMTYENYKACAAEKRLLIVPGAGHGVSYILDKENYEKAVLEFWRDFDRKTSENQEADGCE</sequence>
<dbReference type="Pfam" id="PF12146">
    <property type="entry name" value="Hydrolase_4"/>
    <property type="match status" value="1"/>
</dbReference>
<dbReference type="AlphaFoldDB" id="A0A9D2Q905"/>
<evidence type="ECO:0000313" key="3">
    <source>
        <dbReference type="Proteomes" id="UP000823902"/>
    </source>
</evidence>
<gene>
    <name evidence="2" type="ORF">H9697_06885</name>
</gene>
<dbReference type="GO" id="GO:0016787">
    <property type="term" value="F:hydrolase activity"/>
    <property type="evidence" value="ECO:0007669"/>
    <property type="project" value="UniProtKB-KW"/>
</dbReference>
<feature type="domain" description="Serine aminopeptidase S33" evidence="1">
    <location>
        <begin position="102"/>
        <end position="212"/>
    </location>
</feature>
<dbReference type="InterPro" id="IPR052920">
    <property type="entry name" value="DNA-binding_regulatory"/>
</dbReference>
<dbReference type="PANTHER" id="PTHR43358">
    <property type="entry name" value="ALPHA/BETA-HYDROLASE"/>
    <property type="match status" value="1"/>
</dbReference>
<organism evidence="2 3">
    <name type="scientific">Candidatus Mediterraneibacter faecavium</name>
    <dbReference type="NCBI Taxonomy" id="2838668"/>
    <lineage>
        <taxon>Bacteria</taxon>
        <taxon>Bacillati</taxon>
        <taxon>Bacillota</taxon>
        <taxon>Clostridia</taxon>
        <taxon>Lachnospirales</taxon>
        <taxon>Lachnospiraceae</taxon>
        <taxon>Mediterraneibacter</taxon>
    </lineage>
</organism>
<dbReference type="Proteomes" id="UP000823902">
    <property type="component" value="Unassembled WGS sequence"/>
</dbReference>
<comment type="caution">
    <text evidence="2">The sequence shown here is derived from an EMBL/GenBank/DDBJ whole genome shotgun (WGS) entry which is preliminary data.</text>
</comment>
<dbReference type="InterPro" id="IPR022742">
    <property type="entry name" value="Hydrolase_4"/>
</dbReference>
<dbReference type="SUPFAM" id="SSF53474">
    <property type="entry name" value="alpha/beta-Hydrolases"/>
    <property type="match status" value="1"/>
</dbReference>
<evidence type="ECO:0000313" key="2">
    <source>
        <dbReference type="EMBL" id="HJC74656.1"/>
    </source>
</evidence>
<keyword evidence="2" id="KW-0378">Hydrolase</keyword>
<dbReference type="EMBL" id="DWVY01000034">
    <property type="protein sequence ID" value="HJC74656.1"/>
    <property type="molecule type" value="Genomic_DNA"/>
</dbReference>
<accession>A0A9D2Q905</accession>
<dbReference type="PANTHER" id="PTHR43358:SF4">
    <property type="entry name" value="ALPHA_BETA HYDROLASE FOLD-1 DOMAIN-CONTAINING PROTEIN"/>
    <property type="match status" value="1"/>
</dbReference>
<name>A0A9D2Q905_9FIRM</name>
<reference evidence="2" key="2">
    <citation type="submission" date="2021-04" db="EMBL/GenBank/DDBJ databases">
        <authorList>
            <person name="Gilroy R."/>
        </authorList>
    </citation>
    <scope>NUCLEOTIDE SEQUENCE</scope>
    <source>
        <strain evidence="2">CHK196-7946</strain>
    </source>
</reference>
<dbReference type="Gene3D" id="3.40.50.1820">
    <property type="entry name" value="alpha/beta hydrolase"/>
    <property type="match status" value="1"/>
</dbReference>
<proteinExistence type="predicted"/>
<dbReference type="InterPro" id="IPR029058">
    <property type="entry name" value="AB_hydrolase_fold"/>
</dbReference>
<protein>
    <submittedName>
        <fullName evidence="2">Alpha/beta hydrolase</fullName>
    </submittedName>
</protein>
<evidence type="ECO:0000259" key="1">
    <source>
        <dbReference type="Pfam" id="PF12146"/>
    </source>
</evidence>